<dbReference type="EMBL" id="AQQV01000005">
    <property type="protein sequence ID" value="ORE85150.1"/>
    <property type="molecule type" value="Genomic_DNA"/>
</dbReference>
<dbReference type="InterPro" id="IPR007345">
    <property type="entry name" value="Polysacch_pyruvyl_Trfase"/>
</dbReference>
<dbReference type="Proteomes" id="UP000192342">
    <property type="component" value="Unassembled WGS sequence"/>
</dbReference>
<feature type="domain" description="Polysaccharide pyruvyl transferase" evidence="1">
    <location>
        <begin position="30"/>
        <end position="311"/>
    </location>
</feature>
<dbReference type="RefSeq" id="WP_083563302.1">
    <property type="nucleotide sequence ID" value="NZ_AQQV01000005.1"/>
</dbReference>
<evidence type="ECO:0000259" key="1">
    <source>
        <dbReference type="Pfam" id="PF04230"/>
    </source>
</evidence>
<evidence type="ECO:0000313" key="3">
    <source>
        <dbReference type="Proteomes" id="UP000192342"/>
    </source>
</evidence>
<evidence type="ECO:0000313" key="2">
    <source>
        <dbReference type="EMBL" id="ORE85150.1"/>
    </source>
</evidence>
<keyword evidence="3" id="KW-1185">Reference proteome</keyword>
<dbReference type="OrthoDB" id="9767435at2"/>
<comment type="caution">
    <text evidence="2">The sequence shown here is derived from an EMBL/GenBank/DDBJ whole genome shotgun (WGS) entry which is preliminary data.</text>
</comment>
<accession>A0A1Y1SB73</accession>
<dbReference type="AlphaFoldDB" id="A0A1Y1SB73"/>
<dbReference type="Pfam" id="PF04230">
    <property type="entry name" value="PS_pyruv_trans"/>
    <property type="match status" value="1"/>
</dbReference>
<proteinExistence type="predicted"/>
<sequence length="373" mass="41902">MPEKPNIYFYNKPIIQKNEFLDVKKLMLKTGGNTGNMFFMRSLERQLDFNQSGNGSLLNPKQVGDQFDSIAICAANWLSSSNKNLGDLARKIEDSKLPCLVAGLGAQSLDTTSRPKLPEGSIRFLKVVSERSHSIGVRGEFTAEVIAAHGIHNVQVVGCPSYFWTLNNTRTRKTLPAPGNSAHLRLAIHANRKRVIKRADMDAKLRVERQLYDEVLQRPGSFFVAQTERPECALGLAPSTENLEKLELTELEEYLDAKRSPAWQDKFRVFHDIEDWIAALRSVDGVIGTRLHGCLVGIAAGTPSMLITIDSRTEEMAKLFSLPHLPVASMETPLNLEKTFAETDFDTAIEKYPLHFEKYRSFLTDNKLPTRLN</sequence>
<reference evidence="2 3" key="1">
    <citation type="submission" date="2013-04" db="EMBL/GenBank/DDBJ databases">
        <title>Oceanococcus atlanticus 22II-S10r2 Genome Sequencing.</title>
        <authorList>
            <person name="Lai Q."/>
            <person name="Li G."/>
            <person name="Shao Z."/>
        </authorList>
    </citation>
    <scope>NUCLEOTIDE SEQUENCE [LARGE SCALE GENOMIC DNA]</scope>
    <source>
        <strain evidence="2 3">22II-S10r2</strain>
    </source>
</reference>
<gene>
    <name evidence="2" type="ORF">ATO7_15242</name>
</gene>
<dbReference type="STRING" id="1317117.ATO7_15242"/>
<organism evidence="2 3">
    <name type="scientific">Oceanococcus atlanticus</name>
    <dbReference type="NCBI Taxonomy" id="1317117"/>
    <lineage>
        <taxon>Bacteria</taxon>
        <taxon>Pseudomonadati</taxon>
        <taxon>Pseudomonadota</taxon>
        <taxon>Gammaproteobacteria</taxon>
        <taxon>Chromatiales</taxon>
        <taxon>Oceanococcaceae</taxon>
        <taxon>Oceanococcus</taxon>
    </lineage>
</organism>
<protein>
    <recommendedName>
        <fullName evidence="1">Polysaccharide pyruvyl transferase domain-containing protein</fullName>
    </recommendedName>
</protein>
<name>A0A1Y1SB73_9GAMM</name>